<comment type="caution">
    <text evidence="5">The sequence shown here is derived from an EMBL/GenBank/DDBJ whole genome shotgun (WGS) entry which is preliminary data.</text>
</comment>
<evidence type="ECO:0000256" key="2">
    <source>
        <dbReference type="ARBA" id="ARBA00011738"/>
    </source>
</evidence>
<keyword evidence="4" id="KW-0732">Signal</keyword>
<evidence type="ECO:0000256" key="4">
    <source>
        <dbReference type="RuleBase" id="RU363099"/>
    </source>
</evidence>
<dbReference type="Proteomes" id="UP000825935">
    <property type="component" value="Chromosome 31"/>
</dbReference>
<dbReference type="Gene3D" id="2.40.480.10">
    <property type="entry name" value="Allene oxide cyclase-like"/>
    <property type="match status" value="1"/>
</dbReference>
<keyword evidence="3 4" id="KW-0964">Secreted</keyword>
<dbReference type="PANTHER" id="PTHR21495">
    <property type="entry name" value="NUCLEOPORIN-RELATED"/>
    <property type="match status" value="1"/>
</dbReference>
<dbReference type="AlphaFoldDB" id="A0A8T2R0I8"/>
<gene>
    <name evidence="5" type="ORF">KP509_31G057200</name>
</gene>
<comment type="similarity">
    <text evidence="1 4">Belongs to the plant dirigent protein family.</text>
</comment>
<keyword evidence="4" id="KW-0052">Apoplast</keyword>
<organism evidence="5 6">
    <name type="scientific">Ceratopteris richardii</name>
    <name type="common">Triangle waterfern</name>
    <dbReference type="NCBI Taxonomy" id="49495"/>
    <lineage>
        <taxon>Eukaryota</taxon>
        <taxon>Viridiplantae</taxon>
        <taxon>Streptophyta</taxon>
        <taxon>Embryophyta</taxon>
        <taxon>Tracheophyta</taxon>
        <taxon>Polypodiopsida</taxon>
        <taxon>Polypodiidae</taxon>
        <taxon>Polypodiales</taxon>
        <taxon>Pteridineae</taxon>
        <taxon>Pteridaceae</taxon>
        <taxon>Parkerioideae</taxon>
        <taxon>Ceratopteris</taxon>
    </lineage>
</organism>
<proteinExistence type="inferred from homology"/>
<comment type="subcellular location">
    <subcellularLocation>
        <location evidence="4">Secreted</location>
        <location evidence="4">Extracellular space</location>
        <location evidence="4">Apoplast</location>
    </subcellularLocation>
</comment>
<keyword evidence="6" id="KW-1185">Reference proteome</keyword>
<reference evidence="5" key="1">
    <citation type="submission" date="2021-08" db="EMBL/GenBank/DDBJ databases">
        <title>WGS assembly of Ceratopteris richardii.</title>
        <authorList>
            <person name="Marchant D.B."/>
            <person name="Chen G."/>
            <person name="Jenkins J."/>
            <person name="Shu S."/>
            <person name="Leebens-Mack J."/>
            <person name="Grimwood J."/>
            <person name="Schmutz J."/>
            <person name="Soltis P."/>
            <person name="Soltis D."/>
            <person name="Chen Z.-H."/>
        </authorList>
    </citation>
    <scope>NUCLEOTIDE SEQUENCE</scope>
    <source>
        <strain evidence="5">Whitten #5841</strain>
        <tissue evidence="5">Leaf</tissue>
    </source>
</reference>
<feature type="chain" id="PRO_5035962241" description="Dirigent protein" evidence="4">
    <location>
        <begin position="26"/>
        <end position="180"/>
    </location>
</feature>
<dbReference type="OrthoDB" id="674745at2759"/>
<feature type="signal peptide" evidence="4">
    <location>
        <begin position="1"/>
        <end position="25"/>
    </location>
</feature>
<dbReference type="InterPro" id="IPR004265">
    <property type="entry name" value="Dirigent"/>
</dbReference>
<comment type="subunit">
    <text evidence="2 4">Homodimer.</text>
</comment>
<accession>A0A8T2R0I8</accession>
<dbReference type="GO" id="GO:0048046">
    <property type="term" value="C:apoplast"/>
    <property type="evidence" value="ECO:0007669"/>
    <property type="project" value="UniProtKB-SubCell"/>
</dbReference>
<evidence type="ECO:0000256" key="3">
    <source>
        <dbReference type="ARBA" id="ARBA00022525"/>
    </source>
</evidence>
<evidence type="ECO:0000313" key="6">
    <source>
        <dbReference type="Proteomes" id="UP000825935"/>
    </source>
</evidence>
<comment type="function">
    <text evidence="4">Dirigent proteins impart stereoselectivity on the phenoxy radical-coupling reaction, yielding optically active lignans from two molecules of coniferyl alcohol in the biosynthesis of lignans, flavonolignans, and alkaloids and thus plays a central role in plant secondary metabolism.</text>
</comment>
<evidence type="ECO:0000313" key="5">
    <source>
        <dbReference type="EMBL" id="KAH7289093.1"/>
    </source>
</evidence>
<name>A0A8T2R0I8_CERRI</name>
<protein>
    <recommendedName>
        <fullName evidence="4">Dirigent protein</fullName>
    </recommendedName>
</protein>
<sequence length="180" mass="19475">MADSQIKLAILAVVVLAIAARSASGNGPPSMEFYMYIAVQNNSLLDNPAPFTAVQSAAPLQNQSFDFGKIHTFDNPLTTMPSLDLSFRIGRVEGWYGNTGQSILTLFLVQTFSFNTTEYNGTLSLVGVDVASDAVKYASVIGGTGDFAFARGVATQTLVSIANIQDRTVSWFHYKLDLKY</sequence>
<dbReference type="InterPro" id="IPR044859">
    <property type="entry name" value="Allene_oxi_cyc_Dirigent"/>
</dbReference>
<dbReference type="Pfam" id="PF03018">
    <property type="entry name" value="Dirigent"/>
    <property type="match status" value="1"/>
</dbReference>
<evidence type="ECO:0000256" key="1">
    <source>
        <dbReference type="ARBA" id="ARBA00010746"/>
    </source>
</evidence>
<dbReference type="GO" id="GO:0009699">
    <property type="term" value="P:phenylpropanoid biosynthetic process"/>
    <property type="evidence" value="ECO:0007669"/>
    <property type="project" value="UniProtKB-ARBA"/>
</dbReference>
<dbReference type="EMBL" id="CM035436">
    <property type="protein sequence ID" value="KAH7289093.1"/>
    <property type="molecule type" value="Genomic_DNA"/>
</dbReference>